<dbReference type="AlphaFoldDB" id="A0A4Q1UDR2"/>
<organism evidence="2 3">
    <name type="scientific">Rhizobium leguminosarum</name>
    <dbReference type="NCBI Taxonomy" id="384"/>
    <lineage>
        <taxon>Bacteria</taxon>
        <taxon>Pseudomonadati</taxon>
        <taxon>Pseudomonadota</taxon>
        <taxon>Alphaproteobacteria</taxon>
        <taxon>Hyphomicrobiales</taxon>
        <taxon>Rhizobiaceae</taxon>
        <taxon>Rhizobium/Agrobacterium group</taxon>
        <taxon>Rhizobium</taxon>
    </lineage>
</organism>
<comment type="caution">
    <text evidence="2">The sequence shown here is derived from an EMBL/GenBank/DDBJ whole genome shotgun (WGS) entry which is preliminary data.</text>
</comment>
<dbReference type="EMBL" id="MZMU01000002">
    <property type="protein sequence ID" value="RXT29801.1"/>
    <property type="molecule type" value="Genomic_DNA"/>
</dbReference>
<name>A0A4Q1UDR2_RHILE</name>
<reference evidence="2 3" key="1">
    <citation type="submission" date="2017-03" db="EMBL/GenBank/DDBJ databases">
        <authorList>
            <person name="Safronova V.I."/>
            <person name="Sazanova A.L."/>
            <person name="Chirak E.R."/>
        </authorList>
    </citation>
    <scope>NUCLEOTIDE SEQUENCE [LARGE SCALE GENOMIC DNA]</scope>
    <source>
        <strain evidence="2 3">Tri-43</strain>
    </source>
</reference>
<gene>
    <name evidence="2" type="ORF">B5P46_01635</name>
</gene>
<dbReference type="RefSeq" id="WP_129417169.1">
    <property type="nucleotide sequence ID" value="NZ_MZMU01000002.1"/>
</dbReference>
<proteinExistence type="predicted"/>
<dbReference type="Pfam" id="PF04738">
    <property type="entry name" value="Lant_dehydr_N"/>
    <property type="match status" value="1"/>
</dbReference>
<dbReference type="Proteomes" id="UP000290767">
    <property type="component" value="Unassembled WGS sequence"/>
</dbReference>
<dbReference type="InterPro" id="IPR006827">
    <property type="entry name" value="Lant_deHydtase_N"/>
</dbReference>
<sequence>MPTSFGLTAATTAGEQANFGSSLWEAPMAREWRLAPRFLLRSAGFPLDFLRSLICERAAKATDDALNEEDATAALGRLLAERWSANWPKPEGLRLKTFRDRIQRGGLFNATELQAADTVSALGEALQAWNGAVSRRDEALRLMAETVSSDLMLARNALLGHVVNQRVREAIFLSSPSMYAHVLREGQVGSGVRNSRAKRDERQLVQYLQRLCAKNETTSFFGPINYGRVADENRYFDPTFSKLPVTLPERGAVPSMRRTFVAYWAVRAIVELVERITLVRAACPPRLDYTCALEPGSLYLSAFNRSVLLTREQEVLIARFDDHRSLEQCARDCGLSVEEAETVLGALSARGLVRVAIPLSATDPDPLVTLLDFLNSLGPDTELERIRVALKEIATLREHFSPASVEEKAELLARVGTIFTELTGGAQKRGGGAIYADRLLLYEECRGDLGEVELDAAFAASVTRDLEPWLDLWTQIAVEQRAAIEPLGFELWECVFGDNAEPISLARFLREVAGHPEYAKFERRAAEAAIEARDRVLAGILVDVRQAGETSIVEIDVRCLADGSGRAVRETEAPLLVSPDLMLVRGDGGKFTIVLGEAHDTVMVWGWALGFHPRSDEIAQEMWDFLAQHVDRNCSNVLSANRVKIVPFEYPGTSILMRAPSREGRNQLLPIAHVEVRRGDFRLSLHARGVDDELRLYNGELKTLIHALFSLPQVVPPTIETGIRTPRIVSGDLVIQRARWRLDRTAFGLSPAYGADLAKLALDARRARTRHGMPEQVFMRPPSEGKPVMIDFRSLHALEMLDALMPDKEETIFTEMLPDVDGLWLEGPGGALHTCELRCTFAAVQNRIHREAI</sequence>
<accession>A0A4Q1UDR2</accession>
<evidence type="ECO:0000259" key="1">
    <source>
        <dbReference type="Pfam" id="PF04738"/>
    </source>
</evidence>
<protein>
    <recommendedName>
        <fullName evidence="1">Lantibiotic dehydratase N-terminal domain-containing protein</fullName>
    </recommendedName>
</protein>
<feature type="domain" description="Lantibiotic dehydratase N-terminal" evidence="1">
    <location>
        <begin position="164"/>
        <end position="427"/>
    </location>
</feature>
<evidence type="ECO:0000313" key="2">
    <source>
        <dbReference type="EMBL" id="RXT29801.1"/>
    </source>
</evidence>
<evidence type="ECO:0000313" key="3">
    <source>
        <dbReference type="Proteomes" id="UP000290767"/>
    </source>
</evidence>